<accession>A0A4V5NB65</accession>
<evidence type="ECO:0000256" key="4">
    <source>
        <dbReference type="ARBA" id="ARBA00023295"/>
    </source>
</evidence>
<dbReference type="InterPro" id="IPR023296">
    <property type="entry name" value="Glyco_hydro_beta-prop_sf"/>
</dbReference>
<protein>
    <submittedName>
        <fullName evidence="6">Uncharacterized protein</fullName>
    </submittedName>
</protein>
<keyword evidence="3" id="KW-0378">Hydrolase</keyword>
<dbReference type="AlphaFoldDB" id="A0A4V5NB65"/>
<feature type="non-terminal residue" evidence="6">
    <location>
        <position position="193"/>
    </location>
</feature>
<comment type="similarity">
    <text evidence="1">Belongs to the glycosyl hydrolase 43 family.</text>
</comment>
<organism evidence="6 7">
    <name type="scientific">Cryomyces minteri</name>
    <dbReference type="NCBI Taxonomy" id="331657"/>
    <lineage>
        <taxon>Eukaryota</taxon>
        <taxon>Fungi</taxon>
        <taxon>Dikarya</taxon>
        <taxon>Ascomycota</taxon>
        <taxon>Pezizomycotina</taxon>
        <taxon>Dothideomycetes</taxon>
        <taxon>Dothideomycetes incertae sedis</taxon>
        <taxon>Cryomyces</taxon>
    </lineage>
</organism>
<comment type="caution">
    <text evidence="6">The sequence shown here is derived from an EMBL/GenBank/DDBJ whole genome shotgun (WGS) entry which is preliminary data.</text>
</comment>
<name>A0A4V5NB65_9PEZI</name>
<keyword evidence="2 5" id="KW-0732">Signal</keyword>
<dbReference type="PANTHER" id="PTHR43817">
    <property type="entry name" value="GLYCOSYL HYDROLASE"/>
    <property type="match status" value="1"/>
</dbReference>
<dbReference type="GO" id="GO:0005975">
    <property type="term" value="P:carbohydrate metabolic process"/>
    <property type="evidence" value="ECO:0007669"/>
    <property type="project" value="InterPro"/>
</dbReference>
<evidence type="ECO:0000256" key="5">
    <source>
        <dbReference type="SAM" id="SignalP"/>
    </source>
</evidence>
<dbReference type="OrthoDB" id="272289at2759"/>
<evidence type="ECO:0000313" key="6">
    <source>
        <dbReference type="EMBL" id="TKA53249.1"/>
    </source>
</evidence>
<feature type="chain" id="PRO_5020479084" evidence="5">
    <location>
        <begin position="21"/>
        <end position="193"/>
    </location>
</feature>
<reference evidence="6 7" key="1">
    <citation type="submission" date="2017-03" db="EMBL/GenBank/DDBJ databases">
        <title>Genomes of endolithic fungi from Antarctica.</title>
        <authorList>
            <person name="Coleine C."/>
            <person name="Masonjones S."/>
            <person name="Stajich J.E."/>
        </authorList>
    </citation>
    <scope>NUCLEOTIDE SEQUENCE [LARGE SCALE GENOMIC DNA]</scope>
    <source>
        <strain evidence="6 7">CCFEE 5187</strain>
    </source>
</reference>
<dbReference type="SUPFAM" id="SSF75005">
    <property type="entry name" value="Arabinanase/levansucrase/invertase"/>
    <property type="match status" value="1"/>
</dbReference>
<keyword evidence="7" id="KW-1185">Reference proteome</keyword>
<dbReference type="InterPro" id="IPR006710">
    <property type="entry name" value="Glyco_hydro_43"/>
</dbReference>
<feature type="signal peptide" evidence="5">
    <location>
        <begin position="1"/>
        <end position="20"/>
    </location>
</feature>
<evidence type="ECO:0000256" key="3">
    <source>
        <dbReference type="ARBA" id="ARBA00022801"/>
    </source>
</evidence>
<evidence type="ECO:0000256" key="2">
    <source>
        <dbReference type="ARBA" id="ARBA00022729"/>
    </source>
</evidence>
<dbReference type="PROSITE" id="PS51257">
    <property type="entry name" value="PROKAR_LIPOPROTEIN"/>
    <property type="match status" value="1"/>
</dbReference>
<proteinExistence type="inferred from homology"/>
<dbReference type="STRING" id="331657.A0A4V5NB65"/>
<dbReference type="Pfam" id="PF04616">
    <property type="entry name" value="Glyco_hydro_43"/>
    <property type="match status" value="1"/>
</dbReference>
<gene>
    <name evidence="6" type="ORF">B0A49_11688</name>
</gene>
<dbReference type="PANTHER" id="PTHR43817:SF1">
    <property type="entry name" value="HYDROLASE, FAMILY 43, PUTATIVE (AFU_ORTHOLOGUE AFUA_3G01660)-RELATED"/>
    <property type="match status" value="1"/>
</dbReference>
<dbReference type="Proteomes" id="UP000308768">
    <property type="component" value="Unassembled WGS sequence"/>
</dbReference>
<evidence type="ECO:0000313" key="7">
    <source>
        <dbReference type="Proteomes" id="UP000308768"/>
    </source>
</evidence>
<keyword evidence="4" id="KW-0326">Glycosidase</keyword>
<dbReference type="EMBL" id="NAJN01002400">
    <property type="protein sequence ID" value="TKA53249.1"/>
    <property type="molecule type" value="Genomic_DNA"/>
</dbReference>
<evidence type="ECO:0000256" key="1">
    <source>
        <dbReference type="ARBA" id="ARBA00009865"/>
    </source>
</evidence>
<sequence>MIFKHFHIGLVANLLGVVSCQNTYGNTTATATATATGATYTNPILNAGGADPWVIRYQDRYYMTYTTNDNITLLRSRTLTDWNTAESKAILVPPPGMNYSTDLWAPELHSISGKWYVIFTADPHFDQPPPETDMYCQFGCPAVNHRMYVLESSGPDPWNSTYAVKAQLNTYDQFAIDGTYFQHSTGLYHIYSC</sequence>
<dbReference type="Gene3D" id="2.115.10.20">
    <property type="entry name" value="Glycosyl hydrolase domain, family 43"/>
    <property type="match status" value="1"/>
</dbReference>
<dbReference type="GO" id="GO:0004553">
    <property type="term" value="F:hydrolase activity, hydrolyzing O-glycosyl compounds"/>
    <property type="evidence" value="ECO:0007669"/>
    <property type="project" value="InterPro"/>
</dbReference>